<protein>
    <submittedName>
        <fullName evidence="6">ORF2</fullName>
    </submittedName>
</protein>
<organism evidence="6">
    <name type="scientific">Murine astrovirus 1</name>
    <dbReference type="NCBI Taxonomy" id="2171379"/>
    <lineage>
        <taxon>Viruses</taxon>
        <taxon>Riboviria</taxon>
        <taxon>Orthornavirae</taxon>
        <taxon>Pisuviricota</taxon>
        <taxon>Stelpaviricetes</taxon>
        <taxon>Stellavirales</taxon>
        <taxon>Astroviridae</taxon>
    </lineage>
</organism>
<keyword evidence="2" id="KW-0167">Capsid protein</keyword>
<dbReference type="GO" id="GO:0019028">
    <property type="term" value="C:viral capsid"/>
    <property type="evidence" value="ECO:0007669"/>
    <property type="project" value="UniProtKB-KW"/>
</dbReference>
<feature type="region of interest" description="Disordered" evidence="4">
    <location>
        <begin position="1"/>
        <end position="48"/>
    </location>
</feature>
<feature type="compositionally biased region" description="Basic residues" evidence="4">
    <location>
        <begin position="25"/>
        <end position="36"/>
    </location>
</feature>
<sequence>MAKAKQQQKNATTVTTTTVTGGSSRRSRRRSVRRRAAGPSNPPTKTTTVRTVFRRNTRPRGNRRRSRIAQRQTPREVVQTVTATLGTVGANQGDQVELEMAALLNPALIKETTGSNAFGPLQMYASTHAMWKVDRLTLRLTPLVGASAVSGTAVRASLNMTSGPAAPAWSALGARKHVDTNPGRQASFTLTAADIPGPKQGWFLTNTKQDAGFSVGGAIEIHTLGKTMSTYQNAPYTGPLFLAEVTGTWRFKNYEPQPGMLNLLKTEVKEPAGSVKIHSKPGEPITLSIPEAGTFAGLERLNPTASATPGEIIWEVVDSAAKAVAGLLPQPFQWLFKGGWFFLKRIANRKPVGAASVAGEPDGGEVTFRVYASIADAQNDVPCIASSAASTQSMQTGGLKISQVTPGTIGMPETAIATHNMVPPPEQGPYVYRGSCLEPADPRNQPKYTAWTIVDAATAQEGPWLHSGVVPAHQTSAWSMCTFKLPGVFVQNGHELDPRDVALGTFPVNFWNVNTSTSTPLGTAYGCNQCRVRTYGNSTPLVLLSTTSVLWRADRSDGWNNDNFESRVWNGIVVAGPTNAGTEQSMPLTRGTLNWQGGNATRYPYRTQIEEGSWYVTFWAQFDPDEWVWLDEFQLQFTLQPGTHISHENHHWDITPESLGTGLWGLQDLTFYPIGAQPKIVIPPTGPTSSRVTFDLPPGEDDEYYTDEEGESDEGAEDDEGNPLDFDHPLDGDLSQPPAAVLKDLTYKGRNLANELWSTGVPDAKAWLAGQTVDPSPSFRRWRETFQKALQRGVKPLDARELATSEFLAQRESRGHAE</sequence>
<reference evidence="6" key="2">
    <citation type="journal article" date="2018" name="MBio">
        <title>Viral Diversity of House Mice in New York City.</title>
        <authorList>
            <person name="Willams S.H."/>
            <person name="Che X."/>
            <person name="Garcia J.A."/>
            <person name="Klena J.D."/>
            <person name="Lee B."/>
            <person name="Muller D."/>
            <person name="Ulrich W."/>
            <person name="Corrigan R.M."/>
            <person name="Nichol S."/>
            <person name="Jain K."/>
            <person name="Lipkin W.I."/>
        </authorList>
    </citation>
    <scope>NUCLEOTIDE SEQUENCE</scope>
    <source>
        <strain evidence="6">MAV1/NYC/2014/M029/0266</strain>
    </source>
</reference>
<dbReference type="EMBL" id="MF175075">
    <property type="protein sequence ID" value="AWB14575.1"/>
    <property type="molecule type" value="Genomic_RNA"/>
</dbReference>
<keyword evidence="3" id="KW-0946">Virion</keyword>
<feature type="compositionally biased region" description="Polar residues" evidence="4">
    <location>
        <begin position="1"/>
        <end position="10"/>
    </location>
</feature>
<feature type="domain" description="Astrovirus capsid protein inner core" evidence="5">
    <location>
        <begin position="70"/>
        <end position="254"/>
    </location>
</feature>
<proteinExistence type="predicted"/>
<feature type="region of interest" description="Disordered" evidence="4">
    <location>
        <begin position="55"/>
        <end position="74"/>
    </location>
</feature>
<comment type="subcellular location">
    <subcellularLocation>
        <location evidence="1">Virion</location>
    </subcellularLocation>
</comment>
<evidence type="ECO:0000256" key="2">
    <source>
        <dbReference type="ARBA" id="ARBA00022561"/>
    </source>
</evidence>
<name>A0A2S0SZ07_9VIRU</name>
<feature type="compositionally biased region" description="Acidic residues" evidence="4">
    <location>
        <begin position="698"/>
        <end position="722"/>
    </location>
</feature>
<feature type="compositionally biased region" description="Low complexity" evidence="4">
    <location>
        <begin position="11"/>
        <end position="24"/>
    </location>
</feature>
<evidence type="ECO:0000256" key="3">
    <source>
        <dbReference type="ARBA" id="ARBA00022844"/>
    </source>
</evidence>
<evidence type="ECO:0000313" key="6">
    <source>
        <dbReference type="EMBL" id="AWB14575.1"/>
    </source>
</evidence>
<evidence type="ECO:0000256" key="1">
    <source>
        <dbReference type="ARBA" id="ARBA00004328"/>
    </source>
</evidence>
<reference evidence="6" key="1">
    <citation type="submission" date="2017-05" db="EMBL/GenBank/DDBJ databases">
        <authorList>
            <person name="Song R."/>
            <person name="Chenine A.L."/>
            <person name="Ruprecht R.M."/>
        </authorList>
    </citation>
    <scope>NUCLEOTIDE SEQUENCE</scope>
    <source>
        <strain evidence="6">MAV1/NYC/2014/M029/0266</strain>
    </source>
</reference>
<feature type="compositionally biased region" description="Basic residues" evidence="4">
    <location>
        <begin position="55"/>
        <end position="68"/>
    </location>
</feature>
<feature type="region of interest" description="Disordered" evidence="4">
    <location>
        <begin position="682"/>
        <end position="737"/>
    </location>
</feature>
<dbReference type="Gene3D" id="2.60.120.20">
    <property type="match status" value="1"/>
</dbReference>
<dbReference type="InterPro" id="IPR029053">
    <property type="entry name" value="Viral_coat"/>
</dbReference>
<evidence type="ECO:0000259" key="5">
    <source>
        <dbReference type="Pfam" id="PF03115"/>
    </source>
</evidence>
<dbReference type="Pfam" id="PF03115">
    <property type="entry name" value="Astro_capsid_N"/>
    <property type="match status" value="1"/>
</dbReference>
<evidence type="ECO:0000256" key="4">
    <source>
        <dbReference type="SAM" id="MobiDB-lite"/>
    </source>
</evidence>
<dbReference type="InterPro" id="IPR004337">
    <property type="entry name" value="Astro_capsid_N"/>
</dbReference>
<accession>A0A2S0SZ07</accession>